<dbReference type="Proteomes" id="UP000741013">
    <property type="component" value="Unassembled WGS sequence"/>
</dbReference>
<dbReference type="EMBL" id="JAGGMS010000001">
    <property type="protein sequence ID" value="MBP2183312.1"/>
    <property type="molecule type" value="Genomic_DNA"/>
</dbReference>
<gene>
    <name evidence="7" type="ORF">JOM49_004838</name>
</gene>
<dbReference type="Gene3D" id="3.40.190.10">
    <property type="entry name" value="Periplasmic binding protein-like II"/>
    <property type="match status" value="2"/>
</dbReference>
<protein>
    <submittedName>
        <fullName evidence="7">DNA-binding transcriptional LysR family regulator</fullName>
    </submittedName>
</protein>
<dbReference type="PANTHER" id="PTHR30346">
    <property type="entry name" value="TRANSCRIPTIONAL DUAL REGULATOR HCAR-RELATED"/>
    <property type="match status" value="1"/>
</dbReference>
<comment type="caution">
    <text evidence="7">The sequence shown here is derived from an EMBL/GenBank/DDBJ whole genome shotgun (WGS) entry which is preliminary data.</text>
</comment>
<evidence type="ECO:0000256" key="1">
    <source>
        <dbReference type="ARBA" id="ARBA00009437"/>
    </source>
</evidence>
<dbReference type="InterPro" id="IPR036388">
    <property type="entry name" value="WH-like_DNA-bd_sf"/>
</dbReference>
<evidence type="ECO:0000313" key="8">
    <source>
        <dbReference type="Proteomes" id="UP000741013"/>
    </source>
</evidence>
<dbReference type="InterPro" id="IPR000847">
    <property type="entry name" value="LysR_HTH_N"/>
</dbReference>
<organism evidence="7 8">
    <name type="scientific">Amycolatopsis magusensis</name>
    <dbReference type="NCBI Taxonomy" id="882444"/>
    <lineage>
        <taxon>Bacteria</taxon>
        <taxon>Bacillati</taxon>
        <taxon>Actinomycetota</taxon>
        <taxon>Actinomycetes</taxon>
        <taxon>Pseudonocardiales</taxon>
        <taxon>Pseudonocardiaceae</taxon>
        <taxon>Amycolatopsis</taxon>
    </lineage>
</organism>
<keyword evidence="2" id="KW-0805">Transcription regulation</keyword>
<comment type="similarity">
    <text evidence="1">Belongs to the LysR transcriptional regulatory family.</text>
</comment>
<sequence>MSEFTVLGLAVVREAARHGSFSVAADRLGYTQSAVSRQIALMEQAAGQPLFERRSRGVHPTEAGRLLLRRADAVLGELDAARQDLRELEAQPGGRLRVGAFSTALAALVPRAIATVSRRAPGLQVPLREGLSPSLLTAVARRRLDLAVVTPPGKTPDGVELVPLLEDPLFVAVPAGHPLTTRPSATPAALRAERWIAGSAEPGSSLLGAWTGSSWQPEIAFVAKDWTAKLGLVAAGLGVTVVPGLAVPSLPPTVEAVRIDHPAAIRPAAIARHSGGEPADAFVEALLDTAAELAVELRRSRRSASRAMPSPATVSPAPTR</sequence>
<dbReference type="Gene3D" id="1.10.10.10">
    <property type="entry name" value="Winged helix-like DNA-binding domain superfamily/Winged helix DNA-binding domain"/>
    <property type="match status" value="1"/>
</dbReference>
<evidence type="ECO:0000256" key="5">
    <source>
        <dbReference type="SAM" id="MobiDB-lite"/>
    </source>
</evidence>
<dbReference type="PRINTS" id="PR00039">
    <property type="entry name" value="HTHLYSR"/>
</dbReference>
<dbReference type="InterPro" id="IPR005119">
    <property type="entry name" value="LysR_subst-bd"/>
</dbReference>
<dbReference type="SUPFAM" id="SSF53850">
    <property type="entry name" value="Periplasmic binding protein-like II"/>
    <property type="match status" value="1"/>
</dbReference>
<name>A0ABS4PV48_9PSEU</name>
<feature type="region of interest" description="Disordered" evidence="5">
    <location>
        <begin position="300"/>
        <end position="320"/>
    </location>
</feature>
<evidence type="ECO:0000256" key="2">
    <source>
        <dbReference type="ARBA" id="ARBA00023015"/>
    </source>
</evidence>
<dbReference type="Pfam" id="PF00126">
    <property type="entry name" value="HTH_1"/>
    <property type="match status" value="1"/>
</dbReference>
<keyword evidence="4" id="KW-0804">Transcription</keyword>
<evidence type="ECO:0000313" key="7">
    <source>
        <dbReference type="EMBL" id="MBP2183312.1"/>
    </source>
</evidence>
<dbReference type="SUPFAM" id="SSF46785">
    <property type="entry name" value="Winged helix' DNA-binding domain"/>
    <property type="match status" value="1"/>
</dbReference>
<dbReference type="PROSITE" id="PS50931">
    <property type="entry name" value="HTH_LYSR"/>
    <property type="match status" value="1"/>
</dbReference>
<keyword evidence="3 7" id="KW-0238">DNA-binding</keyword>
<dbReference type="PANTHER" id="PTHR30346:SF29">
    <property type="entry name" value="LYSR SUBSTRATE-BINDING"/>
    <property type="match status" value="1"/>
</dbReference>
<accession>A0ABS4PV48</accession>
<evidence type="ECO:0000256" key="4">
    <source>
        <dbReference type="ARBA" id="ARBA00023163"/>
    </source>
</evidence>
<evidence type="ECO:0000259" key="6">
    <source>
        <dbReference type="PROSITE" id="PS50931"/>
    </source>
</evidence>
<dbReference type="GO" id="GO:0003677">
    <property type="term" value="F:DNA binding"/>
    <property type="evidence" value="ECO:0007669"/>
    <property type="project" value="UniProtKB-KW"/>
</dbReference>
<dbReference type="Pfam" id="PF03466">
    <property type="entry name" value="LysR_substrate"/>
    <property type="match status" value="1"/>
</dbReference>
<dbReference type="InterPro" id="IPR036390">
    <property type="entry name" value="WH_DNA-bd_sf"/>
</dbReference>
<proteinExistence type="inferred from homology"/>
<evidence type="ECO:0000256" key="3">
    <source>
        <dbReference type="ARBA" id="ARBA00023125"/>
    </source>
</evidence>
<keyword evidence="8" id="KW-1185">Reference proteome</keyword>
<reference evidence="7 8" key="1">
    <citation type="submission" date="2021-03" db="EMBL/GenBank/DDBJ databases">
        <title>Sequencing the genomes of 1000 actinobacteria strains.</title>
        <authorList>
            <person name="Klenk H.-P."/>
        </authorList>
    </citation>
    <scope>NUCLEOTIDE SEQUENCE [LARGE SCALE GENOMIC DNA]</scope>
    <source>
        <strain evidence="7 8">DSM 45510</strain>
    </source>
</reference>
<feature type="domain" description="HTH lysR-type" evidence="6">
    <location>
        <begin position="9"/>
        <end position="61"/>
    </location>
</feature>